<dbReference type="Proteomes" id="UP001157017">
    <property type="component" value="Unassembled WGS sequence"/>
</dbReference>
<keyword evidence="4" id="KW-1185">Reference proteome</keyword>
<protein>
    <submittedName>
        <fullName evidence="3">Uncharacterized protein</fullName>
    </submittedName>
</protein>
<keyword evidence="2" id="KW-1133">Transmembrane helix</keyword>
<proteinExistence type="predicted"/>
<sequence length="331" mass="34866">MAAAALTVGWIALRQHAPRRARGWRSCWPASAGRVVGDVVWSLETTVLQRDTYPLWSDVVYLAGYGLMGVGALHLVRSRRAGRDVTAFLDAAIVTAGVAVPVITFLVLPATHDSDLSVLGRLVSAAYPVGDLFVLALLARLMATPGATTAAFRLLAAAVGVTLLADSVYQVMVSADPGTQGSVLLDAGWLAAYVLVGAAAAHPRCGCSPSRRRTGRRRRPCASCCCSPSGRCCPAPASSSTAPATATSPGCRLGVGSLALSLLVLTRMARLLEQVQVQAVQARRAGPRRRADRRAEPPLVGPRAVAGVRARPRHRRAAGRRDPRPRPLQAL</sequence>
<feature type="transmembrane region" description="Helical" evidence="2">
    <location>
        <begin position="150"/>
        <end position="169"/>
    </location>
</feature>
<gene>
    <name evidence="3" type="ORF">GCM10025868_31640</name>
</gene>
<feature type="transmembrane region" description="Helical" evidence="2">
    <location>
        <begin position="59"/>
        <end position="76"/>
    </location>
</feature>
<keyword evidence="2" id="KW-0472">Membrane</keyword>
<feature type="transmembrane region" description="Helical" evidence="2">
    <location>
        <begin position="88"/>
        <end position="110"/>
    </location>
</feature>
<feature type="compositionally biased region" description="Low complexity" evidence="1">
    <location>
        <begin position="297"/>
        <end position="309"/>
    </location>
</feature>
<dbReference type="EMBL" id="BSUZ01000001">
    <property type="protein sequence ID" value="GMA87914.1"/>
    <property type="molecule type" value="Genomic_DNA"/>
</dbReference>
<feature type="transmembrane region" description="Helical" evidence="2">
    <location>
        <begin position="122"/>
        <end position="143"/>
    </location>
</feature>
<reference evidence="4" key="1">
    <citation type="journal article" date="2019" name="Int. J. Syst. Evol. Microbiol.">
        <title>The Global Catalogue of Microorganisms (GCM) 10K type strain sequencing project: providing services to taxonomists for standard genome sequencing and annotation.</title>
        <authorList>
            <consortium name="The Broad Institute Genomics Platform"/>
            <consortium name="The Broad Institute Genome Sequencing Center for Infectious Disease"/>
            <person name="Wu L."/>
            <person name="Ma J."/>
        </authorList>
    </citation>
    <scope>NUCLEOTIDE SEQUENCE [LARGE SCALE GENOMIC DNA]</scope>
    <source>
        <strain evidence="4">NBRC 108730</strain>
    </source>
</reference>
<evidence type="ECO:0000313" key="3">
    <source>
        <dbReference type="EMBL" id="GMA87914.1"/>
    </source>
</evidence>
<comment type="caution">
    <text evidence="3">The sequence shown here is derived from an EMBL/GenBank/DDBJ whole genome shotgun (WGS) entry which is preliminary data.</text>
</comment>
<keyword evidence="2" id="KW-0812">Transmembrane</keyword>
<organism evidence="3 4">
    <name type="scientific">Angustibacter aerolatus</name>
    <dbReference type="NCBI Taxonomy" id="1162965"/>
    <lineage>
        <taxon>Bacteria</taxon>
        <taxon>Bacillati</taxon>
        <taxon>Actinomycetota</taxon>
        <taxon>Actinomycetes</taxon>
        <taxon>Kineosporiales</taxon>
        <taxon>Kineosporiaceae</taxon>
    </lineage>
</organism>
<evidence type="ECO:0000313" key="4">
    <source>
        <dbReference type="Proteomes" id="UP001157017"/>
    </source>
</evidence>
<feature type="transmembrane region" description="Helical" evidence="2">
    <location>
        <begin position="189"/>
        <end position="207"/>
    </location>
</feature>
<name>A0ABQ6JJ65_9ACTN</name>
<evidence type="ECO:0000256" key="1">
    <source>
        <dbReference type="SAM" id="MobiDB-lite"/>
    </source>
</evidence>
<accession>A0ABQ6JJ65</accession>
<evidence type="ECO:0000256" key="2">
    <source>
        <dbReference type="SAM" id="Phobius"/>
    </source>
</evidence>
<feature type="region of interest" description="Disordered" evidence="1">
    <location>
        <begin position="279"/>
        <end position="331"/>
    </location>
</feature>